<proteinExistence type="predicted"/>
<keyword evidence="1" id="KW-0808">Transferase</keyword>
<dbReference type="PANTHER" id="PTHR33799">
    <property type="entry name" value="PTS PERMEASE-RELATED-RELATED"/>
    <property type="match status" value="1"/>
</dbReference>
<feature type="domain" description="PTS EIIA type-4" evidence="2">
    <location>
        <begin position="1"/>
        <end position="122"/>
    </location>
</feature>
<gene>
    <name evidence="3" type="ORF">FC81_GL001772</name>
</gene>
<dbReference type="GO" id="GO:0009401">
    <property type="term" value="P:phosphoenolpyruvate-dependent sugar phosphotransferase system"/>
    <property type="evidence" value="ECO:0007669"/>
    <property type="project" value="InterPro"/>
</dbReference>
<comment type="caution">
    <text evidence="3">The sequence shown here is derived from an EMBL/GenBank/DDBJ whole genome shotgun (WGS) entry which is preliminary data.</text>
</comment>
<organism evidence="3 4">
    <name type="scientific">Liquorilactobacillus capillatus DSM 19910</name>
    <dbReference type="NCBI Taxonomy" id="1423731"/>
    <lineage>
        <taxon>Bacteria</taxon>
        <taxon>Bacillati</taxon>
        <taxon>Bacillota</taxon>
        <taxon>Bacilli</taxon>
        <taxon>Lactobacillales</taxon>
        <taxon>Lactobacillaceae</taxon>
        <taxon>Liquorilactobacillus</taxon>
    </lineage>
</organism>
<dbReference type="PATRIC" id="fig|1423731.3.peg.1815"/>
<dbReference type="Proteomes" id="UP000051621">
    <property type="component" value="Unassembled WGS sequence"/>
</dbReference>
<dbReference type="Pfam" id="PF03610">
    <property type="entry name" value="EIIA-man"/>
    <property type="match status" value="1"/>
</dbReference>
<dbReference type="RefSeq" id="WP_057745591.1">
    <property type="nucleotide sequence ID" value="NZ_AZEF01000032.1"/>
</dbReference>
<dbReference type="InterPro" id="IPR036662">
    <property type="entry name" value="PTS_EIIA_man-typ_sf"/>
</dbReference>
<evidence type="ECO:0000256" key="1">
    <source>
        <dbReference type="ARBA" id="ARBA00022679"/>
    </source>
</evidence>
<dbReference type="EMBL" id="AZEF01000032">
    <property type="protein sequence ID" value="KRL00937.1"/>
    <property type="molecule type" value="Genomic_DNA"/>
</dbReference>
<dbReference type="Gene3D" id="3.40.50.510">
    <property type="entry name" value="Phosphotransferase system, mannose-type IIA component"/>
    <property type="match status" value="1"/>
</dbReference>
<dbReference type="STRING" id="1423731.FC81_GL001772"/>
<dbReference type="InterPro" id="IPR004701">
    <property type="entry name" value="PTS_EIIA_man-typ"/>
</dbReference>
<evidence type="ECO:0000313" key="4">
    <source>
        <dbReference type="Proteomes" id="UP000051621"/>
    </source>
</evidence>
<protein>
    <submittedName>
        <fullName evidence="3">N-acetylglucosamine galactosamine PTS, EIIA</fullName>
    </submittedName>
</protein>
<accession>A0A0R1M044</accession>
<dbReference type="PROSITE" id="PS51096">
    <property type="entry name" value="PTS_EIIA_TYPE_4"/>
    <property type="match status" value="1"/>
</dbReference>
<dbReference type="AlphaFoldDB" id="A0A0R1M044"/>
<dbReference type="InterPro" id="IPR051471">
    <property type="entry name" value="Bacterial_PTS_sugar_comp"/>
</dbReference>
<sequence length="140" mass="15066">MKIIVTGHGNFATGIESTVKLLAGSIKNVTYIDFTAEMTEEELATNFTSILKKDPNIVFFCDLVGGTPYKQAVLEKENHNIAVVGGCNIGSLLEVGLQNDLTSVTNVHKIAEKLVTATKASVQEFGIQKPKINEDISNGI</sequence>
<evidence type="ECO:0000313" key="3">
    <source>
        <dbReference type="EMBL" id="KRL00937.1"/>
    </source>
</evidence>
<dbReference type="OrthoDB" id="9799827at2"/>
<dbReference type="PANTHER" id="PTHR33799:SF1">
    <property type="entry name" value="PTS SYSTEM MANNOSE-SPECIFIC EIIAB COMPONENT-RELATED"/>
    <property type="match status" value="1"/>
</dbReference>
<name>A0A0R1M044_9LACO</name>
<dbReference type="GO" id="GO:0016740">
    <property type="term" value="F:transferase activity"/>
    <property type="evidence" value="ECO:0007669"/>
    <property type="project" value="UniProtKB-KW"/>
</dbReference>
<dbReference type="GO" id="GO:0016020">
    <property type="term" value="C:membrane"/>
    <property type="evidence" value="ECO:0007669"/>
    <property type="project" value="InterPro"/>
</dbReference>
<keyword evidence="4" id="KW-1185">Reference proteome</keyword>
<evidence type="ECO:0000259" key="2">
    <source>
        <dbReference type="PROSITE" id="PS51096"/>
    </source>
</evidence>
<dbReference type="SUPFAM" id="SSF53062">
    <property type="entry name" value="PTS system fructose IIA component-like"/>
    <property type="match status" value="1"/>
</dbReference>
<reference evidence="3 4" key="1">
    <citation type="journal article" date="2015" name="Genome Announc.">
        <title>Expanding the biotechnology potential of lactobacilli through comparative genomics of 213 strains and associated genera.</title>
        <authorList>
            <person name="Sun Z."/>
            <person name="Harris H.M."/>
            <person name="McCann A."/>
            <person name="Guo C."/>
            <person name="Argimon S."/>
            <person name="Zhang W."/>
            <person name="Yang X."/>
            <person name="Jeffery I.B."/>
            <person name="Cooney J.C."/>
            <person name="Kagawa T.F."/>
            <person name="Liu W."/>
            <person name="Song Y."/>
            <person name="Salvetti E."/>
            <person name="Wrobel A."/>
            <person name="Rasinkangas P."/>
            <person name="Parkhill J."/>
            <person name="Rea M.C."/>
            <person name="O'Sullivan O."/>
            <person name="Ritari J."/>
            <person name="Douillard F.P."/>
            <person name="Paul Ross R."/>
            <person name="Yang R."/>
            <person name="Briner A.E."/>
            <person name="Felis G.E."/>
            <person name="de Vos W.M."/>
            <person name="Barrangou R."/>
            <person name="Klaenhammer T.R."/>
            <person name="Caufield P.W."/>
            <person name="Cui Y."/>
            <person name="Zhang H."/>
            <person name="O'Toole P.W."/>
        </authorList>
    </citation>
    <scope>NUCLEOTIDE SEQUENCE [LARGE SCALE GENOMIC DNA]</scope>
    <source>
        <strain evidence="3 4">DSM 19910</strain>
    </source>
</reference>